<dbReference type="CDD" id="cd01949">
    <property type="entry name" value="GGDEF"/>
    <property type="match status" value="1"/>
</dbReference>
<dbReference type="PROSITE" id="PS50887">
    <property type="entry name" value="GGDEF"/>
    <property type="match status" value="1"/>
</dbReference>
<dbReference type="SMART" id="SM00052">
    <property type="entry name" value="EAL"/>
    <property type="match status" value="1"/>
</dbReference>
<evidence type="ECO:0000259" key="4">
    <source>
        <dbReference type="PROSITE" id="PS50887"/>
    </source>
</evidence>
<dbReference type="Pfam" id="PF00563">
    <property type="entry name" value="EAL"/>
    <property type="match status" value="1"/>
</dbReference>
<feature type="domain" description="EAL" evidence="3">
    <location>
        <begin position="609"/>
        <end position="863"/>
    </location>
</feature>
<dbReference type="PROSITE" id="PS50883">
    <property type="entry name" value="EAL"/>
    <property type="match status" value="1"/>
</dbReference>
<dbReference type="SUPFAM" id="SSF55781">
    <property type="entry name" value="GAF domain-like"/>
    <property type="match status" value="1"/>
</dbReference>
<dbReference type="PANTHER" id="PTHR44757:SF2">
    <property type="entry name" value="BIOFILM ARCHITECTURE MAINTENANCE PROTEIN MBAA"/>
    <property type="match status" value="1"/>
</dbReference>
<evidence type="ECO:0000313" key="5">
    <source>
        <dbReference type="EMBL" id="MES1930130.1"/>
    </source>
</evidence>
<dbReference type="CDD" id="cd01948">
    <property type="entry name" value="EAL"/>
    <property type="match status" value="1"/>
</dbReference>
<dbReference type="Pfam" id="PF13185">
    <property type="entry name" value="GAF_2"/>
    <property type="match status" value="1"/>
</dbReference>
<dbReference type="InterPro" id="IPR029787">
    <property type="entry name" value="Nucleotide_cyclase"/>
</dbReference>
<dbReference type="PROSITE" id="PS50112">
    <property type="entry name" value="PAS"/>
    <property type="match status" value="2"/>
</dbReference>
<proteinExistence type="predicted"/>
<dbReference type="InterPro" id="IPR000014">
    <property type="entry name" value="PAS"/>
</dbReference>
<dbReference type="SUPFAM" id="SSF55073">
    <property type="entry name" value="Nucleotide cyclase"/>
    <property type="match status" value="1"/>
</dbReference>
<dbReference type="InterPro" id="IPR001633">
    <property type="entry name" value="EAL_dom"/>
</dbReference>
<dbReference type="Gene3D" id="3.30.450.20">
    <property type="entry name" value="PAS domain"/>
    <property type="match status" value="2"/>
</dbReference>
<dbReference type="Proteomes" id="UP001460888">
    <property type="component" value="Unassembled WGS sequence"/>
</dbReference>
<dbReference type="SMART" id="SM00091">
    <property type="entry name" value="PAS"/>
    <property type="match status" value="2"/>
</dbReference>
<evidence type="ECO:0000259" key="3">
    <source>
        <dbReference type="PROSITE" id="PS50883"/>
    </source>
</evidence>
<dbReference type="PANTHER" id="PTHR44757">
    <property type="entry name" value="DIGUANYLATE CYCLASE DGCP"/>
    <property type="match status" value="1"/>
</dbReference>
<dbReference type="InterPro" id="IPR035965">
    <property type="entry name" value="PAS-like_dom_sf"/>
</dbReference>
<dbReference type="EMBL" id="APND01000004">
    <property type="protein sequence ID" value="MES1930130.1"/>
    <property type="molecule type" value="Genomic_DNA"/>
</dbReference>
<dbReference type="InterPro" id="IPR043128">
    <property type="entry name" value="Rev_trsase/Diguanyl_cyclase"/>
</dbReference>
<keyword evidence="6" id="KW-1185">Reference proteome</keyword>
<dbReference type="InterPro" id="IPR035919">
    <property type="entry name" value="EAL_sf"/>
</dbReference>
<name>A0ABV2B2J9_9GAMM</name>
<dbReference type="Gene3D" id="3.30.70.270">
    <property type="match status" value="1"/>
</dbReference>
<dbReference type="InterPro" id="IPR012226">
    <property type="entry name" value="Diguanyl_cyclase/Pdiesterase"/>
</dbReference>
<dbReference type="Gene3D" id="3.30.450.40">
    <property type="match status" value="1"/>
</dbReference>
<sequence length="875" mass="96735">MIPISEGIGVDNIDARDDALQSIQYMIAQEAPLEHTLAAICEMIEADLPEAMTSIMLFDWETHTLKFRAGGSSLPAIFREAAAQVPVGPEQAICGTAAHRRDVVICEDISRDPNCEGYRAICSELGIHAGWSYPLLTKDGSLLGTFAIYQRKTGAPTEAQRAPIERAAGLVALAIERHRDRRALRESEQRYSSLFTHNPDAVFSLDKDGFLRSVNQAACDVTGVPEVELIGLHYHDFVVPDDRALTDRSFQDAIAGVPQRYQIQIVDAHGALRALDITNLPSMVDGAVAGVYGIAKDITRRREQETQLRILQRSVETTVNGVVIADATRPDRAMTYVNEPFLRMTGYTRDEVMGLNCDFLHGPETDPKAIAFISERAAACREGRVTLLQYRKDGSTFWDDLFVSPVPDENGEITHFVSIHHDVTVQKAHEEDLAHQASHEPLTGLPNRGLLEKRLQTAFAEARRHDRLLAVLYIDLDEFKPVNDTLGHGVGDTLLNTVARRLSGMLAPGDTLAGVGGDEFVMLLPNLEDSAQVLAMAERALNVLDRPHRIGVHEVHVTGSIGIAVNEPSVDTASVLIRHADMAMYLAKRKSRNTYHWYTDDITETMNERVAMRRELHDALAAEQFTLHYQPIVDAHSGEVDGFEALIRWHHPERGLVPPVTFIPLAEQTGQITPIGEWVMRRACHDIVALNRAHGTSHSIAVNISPVQFHGRNFLGSLLEVLEETNLSPHLLKIELTEGVLMENTDAAIDILRTLRHMGVDVFIDDFGTGFSSLSYLKNLPINKVKIDRTFTREITTNAHDAAIAQGIITMAHHLGLEVVAEGIETIEQHEFLRARGCDLFQGYLFARPMPLSQVSGFLDGQAIAASRSAGRPQA</sequence>
<dbReference type="InterPro" id="IPR029016">
    <property type="entry name" value="GAF-like_dom_sf"/>
</dbReference>
<feature type="domain" description="GGDEF" evidence="4">
    <location>
        <begin position="467"/>
        <end position="600"/>
    </location>
</feature>
<dbReference type="PROSITE" id="PS50113">
    <property type="entry name" value="PAC"/>
    <property type="match status" value="2"/>
</dbReference>
<feature type="domain" description="PAC" evidence="2">
    <location>
        <begin position="381"/>
        <end position="435"/>
    </location>
</feature>
<feature type="domain" description="PAC" evidence="2">
    <location>
        <begin position="259"/>
        <end position="310"/>
    </location>
</feature>
<dbReference type="Gene3D" id="3.20.20.450">
    <property type="entry name" value="EAL domain"/>
    <property type="match status" value="1"/>
</dbReference>
<dbReference type="NCBIfam" id="TIGR00254">
    <property type="entry name" value="GGDEF"/>
    <property type="match status" value="1"/>
</dbReference>
<dbReference type="SMART" id="SM00086">
    <property type="entry name" value="PAC"/>
    <property type="match status" value="2"/>
</dbReference>
<dbReference type="Pfam" id="PF13426">
    <property type="entry name" value="PAS_9"/>
    <property type="match status" value="1"/>
</dbReference>
<dbReference type="PIRSF" id="PIRSF005925">
    <property type="entry name" value="Dos"/>
    <property type="match status" value="1"/>
</dbReference>
<organism evidence="5 6">
    <name type="scientific">Salinisphaera dokdonensis CL-ES53</name>
    <dbReference type="NCBI Taxonomy" id="1304272"/>
    <lineage>
        <taxon>Bacteria</taxon>
        <taxon>Pseudomonadati</taxon>
        <taxon>Pseudomonadota</taxon>
        <taxon>Gammaproteobacteria</taxon>
        <taxon>Salinisphaerales</taxon>
        <taxon>Salinisphaeraceae</taxon>
        <taxon>Salinisphaera</taxon>
    </lineage>
</organism>
<dbReference type="CDD" id="cd00130">
    <property type="entry name" value="PAS"/>
    <property type="match status" value="2"/>
</dbReference>
<dbReference type="SUPFAM" id="SSF55785">
    <property type="entry name" value="PYP-like sensor domain (PAS domain)"/>
    <property type="match status" value="2"/>
</dbReference>
<dbReference type="InterPro" id="IPR000160">
    <property type="entry name" value="GGDEF_dom"/>
</dbReference>
<dbReference type="SMART" id="SM00267">
    <property type="entry name" value="GGDEF"/>
    <property type="match status" value="1"/>
</dbReference>
<dbReference type="Pfam" id="PF00990">
    <property type="entry name" value="GGDEF"/>
    <property type="match status" value="1"/>
</dbReference>
<comment type="caution">
    <text evidence="5">The sequence shown here is derived from an EMBL/GenBank/DDBJ whole genome shotgun (WGS) entry which is preliminary data.</text>
</comment>
<reference evidence="5 6" key="1">
    <citation type="submission" date="2013-03" db="EMBL/GenBank/DDBJ databases">
        <title>Salinisphaera dokdonensis CL-ES53 Genome Sequencing.</title>
        <authorList>
            <person name="Li C."/>
            <person name="Lai Q."/>
            <person name="Shao Z."/>
        </authorList>
    </citation>
    <scope>NUCLEOTIDE SEQUENCE [LARGE SCALE GENOMIC DNA]</scope>
    <source>
        <strain evidence="5 6">CL-ES53</strain>
    </source>
</reference>
<accession>A0ABV2B2J9</accession>
<feature type="domain" description="PAS" evidence="1">
    <location>
        <begin position="187"/>
        <end position="257"/>
    </location>
</feature>
<dbReference type="InterPro" id="IPR001610">
    <property type="entry name" value="PAC"/>
</dbReference>
<dbReference type="InterPro" id="IPR013656">
    <property type="entry name" value="PAS_4"/>
</dbReference>
<evidence type="ECO:0000259" key="2">
    <source>
        <dbReference type="PROSITE" id="PS50113"/>
    </source>
</evidence>
<evidence type="ECO:0000313" key="6">
    <source>
        <dbReference type="Proteomes" id="UP001460888"/>
    </source>
</evidence>
<gene>
    <name evidence="5" type="ORF">SADO_12783</name>
</gene>
<dbReference type="InterPro" id="IPR003018">
    <property type="entry name" value="GAF"/>
</dbReference>
<dbReference type="InterPro" id="IPR052155">
    <property type="entry name" value="Biofilm_reg_signaling"/>
</dbReference>
<dbReference type="SUPFAM" id="SSF141868">
    <property type="entry name" value="EAL domain-like"/>
    <property type="match status" value="1"/>
</dbReference>
<dbReference type="NCBIfam" id="TIGR00229">
    <property type="entry name" value="sensory_box"/>
    <property type="match status" value="2"/>
</dbReference>
<feature type="domain" description="PAS" evidence="1">
    <location>
        <begin position="307"/>
        <end position="361"/>
    </location>
</feature>
<dbReference type="SMART" id="SM00065">
    <property type="entry name" value="GAF"/>
    <property type="match status" value="1"/>
</dbReference>
<dbReference type="RefSeq" id="WP_353112055.1">
    <property type="nucleotide sequence ID" value="NZ_APND01000004.1"/>
</dbReference>
<dbReference type="Pfam" id="PF08448">
    <property type="entry name" value="PAS_4"/>
    <property type="match status" value="1"/>
</dbReference>
<evidence type="ECO:0000259" key="1">
    <source>
        <dbReference type="PROSITE" id="PS50112"/>
    </source>
</evidence>
<protein>
    <submittedName>
        <fullName evidence="5">Two-component response regulator</fullName>
    </submittedName>
</protein>
<dbReference type="InterPro" id="IPR000700">
    <property type="entry name" value="PAS-assoc_C"/>
</dbReference>